<dbReference type="EMBL" id="JAACJK010000112">
    <property type="protein sequence ID" value="KAF5331898.1"/>
    <property type="molecule type" value="Genomic_DNA"/>
</dbReference>
<dbReference type="Proteomes" id="UP000541558">
    <property type="component" value="Unassembled WGS sequence"/>
</dbReference>
<feature type="compositionally biased region" description="Polar residues" evidence="1">
    <location>
        <begin position="367"/>
        <end position="377"/>
    </location>
</feature>
<feature type="chain" id="PRO_5034183448" evidence="3">
    <location>
        <begin position="22"/>
        <end position="455"/>
    </location>
</feature>
<evidence type="ECO:0000256" key="1">
    <source>
        <dbReference type="SAM" id="MobiDB-lite"/>
    </source>
</evidence>
<evidence type="ECO:0000256" key="2">
    <source>
        <dbReference type="SAM" id="Phobius"/>
    </source>
</evidence>
<name>A0A8H5C0I3_9AGAR</name>
<dbReference type="AlphaFoldDB" id="A0A8H5C0I3"/>
<evidence type="ECO:0000313" key="5">
    <source>
        <dbReference type="Proteomes" id="UP000541558"/>
    </source>
</evidence>
<protein>
    <submittedName>
        <fullName evidence="4">Uncharacterized protein</fullName>
    </submittedName>
</protein>
<reference evidence="4 5" key="1">
    <citation type="journal article" date="2020" name="ISME J.">
        <title>Uncovering the hidden diversity of litter-decomposition mechanisms in mushroom-forming fungi.</title>
        <authorList>
            <person name="Floudas D."/>
            <person name="Bentzer J."/>
            <person name="Ahren D."/>
            <person name="Johansson T."/>
            <person name="Persson P."/>
            <person name="Tunlid A."/>
        </authorList>
    </citation>
    <scope>NUCLEOTIDE SEQUENCE [LARGE SCALE GENOMIC DNA]</scope>
    <source>
        <strain evidence="4 5">CBS 175.51</strain>
    </source>
</reference>
<keyword evidence="5" id="KW-1185">Reference proteome</keyword>
<feature type="transmembrane region" description="Helical" evidence="2">
    <location>
        <begin position="268"/>
        <end position="292"/>
    </location>
</feature>
<proteinExistence type="predicted"/>
<accession>A0A8H5C0I3</accession>
<feature type="region of interest" description="Disordered" evidence="1">
    <location>
        <begin position="319"/>
        <end position="392"/>
    </location>
</feature>
<keyword evidence="2" id="KW-0812">Transmembrane</keyword>
<dbReference type="CDD" id="cd12087">
    <property type="entry name" value="TM_EGFR-like"/>
    <property type="match status" value="1"/>
</dbReference>
<evidence type="ECO:0000256" key="3">
    <source>
        <dbReference type="SAM" id="SignalP"/>
    </source>
</evidence>
<comment type="caution">
    <text evidence="4">The sequence shown here is derived from an EMBL/GenBank/DDBJ whole genome shotgun (WGS) entry which is preliminary data.</text>
</comment>
<keyword evidence="2" id="KW-1133">Transmembrane helix</keyword>
<gene>
    <name evidence="4" type="ORF">D9611_008990</name>
</gene>
<keyword evidence="3" id="KW-0732">Signal</keyword>
<evidence type="ECO:0000313" key="4">
    <source>
        <dbReference type="EMBL" id="KAF5331898.1"/>
    </source>
</evidence>
<feature type="region of interest" description="Disordered" evidence="1">
    <location>
        <begin position="415"/>
        <end position="455"/>
    </location>
</feature>
<keyword evidence="2" id="KW-0472">Membrane</keyword>
<dbReference type="OrthoDB" id="2527908at2759"/>
<feature type="signal peptide" evidence="3">
    <location>
        <begin position="1"/>
        <end position="21"/>
    </location>
</feature>
<feature type="compositionally biased region" description="Polar residues" evidence="1">
    <location>
        <begin position="327"/>
        <end position="351"/>
    </location>
</feature>
<sequence>MALLGLPLFLFVALFAVAARAQDAAARPASRQFQWKWKNDGIGFSLATCTQLGVEVKSWDVTKNDTHGIAPYYMMAFPVGGTPVTKYIGNSDTALVWEVSHAPGTKLLLTVVDSTGSFGGVPPRLFDVIAGVSTSCVVPEPTSPTFTISSNITTNRLETCEPWGITIKGGIPPYNLSIAAVNSPVITNVTIPSGFDAFTYINRAEPNGQMIIGVADFTGNWASGVPLVSTYGSESVDCVGLVSSNGVASQLAKEAEDRKKAKGKKHTAIVAGVTVPLVILLLAAIGVGVWWYRRKKQLEKEPNPQDLEPYAYKDEPLQLPQGMYANGTGNSGQSKTALSMQDSTGPLSYTTHGGGPGSPSIHGSFAAPSSTAYTSYDSPHETRGGSSIVTFQPNRNLSGKAAEAAQSVVLAPDSEYAHASGSGQQAANGDEIVIQHRDGGTVRELPPPYADRSLG</sequence>
<organism evidence="4 5">
    <name type="scientific">Ephemerocybe angulata</name>
    <dbReference type="NCBI Taxonomy" id="980116"/>
    <lineage>
        <taxon>Eukaryota</taxon>
        <taxon>Fungi</taxon>
        <taxon>Dikarya</taxon>
        <taxon>Basidiomycota</taxon>
        <taxon>Agaricomycotina</taxon>
        <taxon>Agaricomycetes</taxon>
        <taxon>Agaricomycetidae</taxon>
        <taxon>Agaricales</taxon>
        <taxon>Agaricineae</taxon>
        <taxon>Psathyrellaceae</taxon>
        <taxon>Ephemerocybe</taxon>
    </lineage>
</organism>